<dbReference type="InterPro" id="IPR036864">
    <property type="entry name" value="Zn2-C6_fun-type_DNA-bd_sf"/>
</dbReference>
<keyword evidence="1" id="KW-0479">Metal-binding</keyword>
<dbReference type="GO" id="GO:0000981">
    <property type="term" value="F:DNA-binding transcription factor activity, RNA polymerase II-specific"/>
    <property type="evidence" value="ECO:0007669"/>
    <property type="project" value="InterPro"/>
</dbReference>
<dbReference type="Pfam" id="PF08493">
    <property type="entry name" value="AflR"/>
    <property type="match status" value="1"/>
</dbReference>
<dbReference type="InterPro" id="IPR050675">
    <property type="entry name" value="OAF3"/>
</dbReference>
<dbReference type="InterPro" id="IPR001138">
    <property type="entry name" value="Zn2Cys6_DnaBD"/>
</dbReference>
<reference evidence="8 9" key="1">
    <citation type="submission" date="2021-01" db="EMBL/GenBank/DDBJ databases">
        <title>Cercospora kikuchii MAFF 305040 whole genome shotgun sequence.</title>
        <authorList>
            <person name="Kashiwa T."/>
            <person name="Suzuki T."/>
        </authorList>
    </citation>
    <scope>NUCLEOTIDE SEQUENCE [LARGE SCALE GENOMIC DNA]</scope>
    <source>
        <strain evidence="8 9">MAFF 305040</strain>
    </source>
</reference>
<keyword evidence="5" id="KW-0539">Nucleus</keyword>
<dbReference type="GeneID" id="68289032"/>
<evidence type="ECO:0000313" key="9">
    <source>
        <dbReference type="Proteomes" id="UP000825890"/>
    </source>
</evidence>
<dbReference type="PANTHER" id="PTHR31069">
    <property type="entry name" value="OLEATE-ACTIVATED TRANSCRIPTION FACTOR 1-RELATED"/>
    <property type="match status" value="1"/>
</dbReference>
<dbReference type="GO" id="GO:0008270">
    <property type="term" value="F:zinc ion binding"/>
    <property type="evidence" value="ECO:0007669"/>
    <property type="project" value="InterPro"/>
</dbReference>
<keyword evidence="4" id="KW-0804">Transcription</keyword>
<dbReference type="GO" id="GO:0005634">
    <property type="term" value="C:nucleus"/>
    <property type="evidence" value="ECO:0007669"/>
    <property type="project" value="InterPro"/>
</dbReference>
<dbReference type="GO" id="GO:0045122">
    <property type="term" value="P:aflatoxin biosynthetic process"/>
    <property type="evidence" value="ECO:0007669"/>
    <property type="project" value="InterPro"/>
</dbReference>
<evidence type="ECO:0000256" key="6">
    <source>
        <dbReference type="SAM" id="MobiDB-lite"/>
    </source>
</evidence>
<dbReference type="RefSeq" id="XP_044654592.1">
    <property type="nucleotide sequence ID" value="XM_044798657.1"/>
</dbReference>
<accession>A0A9P3CHT3</accession>
<dbReference type="SMART" id="SM00066">
    <property type="entry name" value="GAL4"/>
    <property type="match status" value="1"/>
</dbReference>
<sequence>MPERTSSGGAARSRETVKLRDSCEICASAKVRCSKEKPSCSRCINRGLKCEYGLSRRNGRSATNNNNSSSSNRDQDQSYGTHVKPPVAPVRRDSGNQNRQIEWTTDMVDVSTEDPHLTALSQPMPHSMPAYPQTAPMSVPFTQEVPDLNVSMLPNETNMDLFMMNSDVTTWTDIQPPWAAAACEPDHCCLNTALDLLRQLSITEASKACPRRGMPEQIPPPTLEMAATMNRTIIASLNTILGCSCSLNGNLLTIISLVTFKLIAWCASAAKNTPRADSPMSTAETMGSNAPIALKDLLRSPPAGLDGLMDAVGATGNEQIQAAAQTVLDDLYRVQDLVNLFSQRLNMARRRRSAVGGGSAGSDIQAAMYNTSTTLSESVSAQLESDLRRRLRAVSFETVQILLRG</sequence>
<protein>
    <recommendedName>
        <fullName evidence="7">Zn(2)-C6 fungal-type domain-containing protein</fullName>
    </recommendedName>
</protein>
<keyword evidence="2" id="KW-0805">Transcription regulation</keyword>
<dbReference type="PROSITE" id="PS50048">
    <property type="entry name" value="ZN2_CY6_FUNGAL_2"/>
    <property type="match status" value="1"/>
</dbReference>
<keyword evidence="9" id="KW-1185">Reference proteome</keyword>
<feature type="compositionally biased region" description="Low complexity" evidence="6">
    <location>
        <begin position="60"/>
        <end position="72"/>
    </location>
</feature>
<dbReference type="Pfam" id="PF00172">
    <property type="entry name" value="Zn_clus"/>
    <property type="match status" value="1"/>
</dbReference>
<dbReference type="Proteomes" id="UP000825890">
    <property type="component" value="Unassembled WGS sequence"/>
</dbReference>
<keyword evidence="3" id="KW-0238">DNA-binding</keyword>
<dbReference type="CDD" id="cd00067">
    <property type="entry name" value="GAL4"/>
    <property type="match status" value="1"/>
</dbReference>
<dbReference type="PANTHER" id="PTHR31069:SF31">
    <property type="entry name" value="MONODICTYPHENONE CLUSTER TRANSCRIPTION FACTOR-RELATED"/>
    <property type="match status" value="1"/>
</dbReference>
<dbReference type="EMBL" id="BOLY01000002">
    <property type="protein sequence ID" value="GIZ40105.1"/>
    <property type="molecule type" value="Genomic_DNA"/>
</dbReference>
<evidence type="ECO:0000256" key="1">
    <source>
        <dbReference type="ARBA" id="ARBA00022723"/>
    </source>
</evidence>
<proteinExistence type="predicted"/>
<evidence type="ECO:0000256" key="2">
    <source>
        <dbReference type="ARBA" id="ARBA00023015"/>
    </source>
</evidence>
<name>A0A9P3CHT3_9PEZI</name>
<feature type="domain" description="Zn(2)-C6 fungal-type" evidence="7">
    <location>
        <begin position="22"/>
        <end position="52"/>
    </location>
</feature>
<feature type="region of interest" description="Disordered" evidence="6">
    <location>
        <begin position="56"/>
        <end position="109"/>
    </location>
</feature>
<evidence type="ECO:0000259" key="7">
    <source>
        <dbReference type="PROSITE" id="PS50048"/>
    </source>
</evidence>
<organism evidence="8 9">
    <name type="scientific">Cercospora kikuchii</name>
    <dbReference type="NCBI Taxonomy" id="84275"/>
    <lineage>
        <taxon>Eukaryota</taxon>
        <taxon>Fungi</taxon>
        <taxon>Dikarya</taxon>
        <taxon>Ascomycota</taxon>
        <taxon>Pezizomycotina</taxon>
        <taxon>Dothideomycetes</taxon>
        <taxon>Dothideomycetidae</taxon>
        <taxon>Mycosphaerellales</taxon>
        <taxon>Mycosphaerellaceae</taxon>
        <taxon>Cercospora</taxon>
    </lineage>
</organism>
<evidence type="ECO:0000256" key="5">
    <source>
        <dbReference type="ARBA" id="ARBA00023242"/>
    </source>
</evidence>
<evidence type="ECO:0000256" key="4">
    <source>
        <dbReference type="ARBA" id="ARBA00023163"/>
    </source>
</evidence>
<dbReference type="SUPFAM" id="SSF57701">
    <property type="entry name" value="Zn2/Cys6 DNA-binding domain"/>
    <property type="match status" value="1"/>
</dbReference>
<dbReference type="PROSITE" id="PS00463">
    <property type="entry name" value="ZN2_CY6_FUNGAL_1"/>
    <property type="match status" value="1"/>
</dbReference>
<dbReference type="AlphaFoldDB" id="A0A9P3CHT3"/>
<evidence type="ECO:0000256" key="3">
    <source>
        <dbReference type="ARBA" id="ARBA00023125"/>
    </source>
</evidence>
<gene>
    <name evidence="8" type="ORF">CKM354_000345700</name>
</gene>
<dbReference type="InterPro" id="IPR013700">
    <property type="entry name" value="AflR"/>
</dbReference>
<evidence type="ECO:0000313" key="8">
    <source>
        <dbReference type="EMBL" id="GIZ40105.1"/>
    </source>
</evidence>
<dbReference type="Gene3D" id="4.10.240.10">
    <property type="entry name" value="Zn(2)-C6 fungal-type DNA-binding domain"/>
    <property type="match status" value="1"/>
</dbReference>
<comment type="caution">
    <text evidence="8">The sequence shown here is derived from an EMBL/GenBank/DDBJ whole genome shotgun (WGS) entry which is preliminary data.</text>
</comment>
<dbReference type="OrthoDB" id="2328572at2759"/>
<dbReference type="GO" id="GO:0003677">
    <property type="term" value="F:DNA binding"/>
    <property type="evidence" value="ECO:0007669"/>
    <property type="project" value="UniProtKB-KW"/>
</dbReference>
<dbReference type="PRINTS" id="PR00755">
    <property type="entry name" value="AFLATOXINBRP"/>
</dbReference>